<keyword evidence="10" id="KW-0732">Signal</keyword>
<evidence type="ECO:0000256" key="2">
    <source>
        <dbReference type="ARBA" id="ARBA00004417"/>
    </source>
</evidence>
<evidence type="ECO:0000256" key="5">
    <source>
        <dbReference type="ARBA" id="ARBA00012448"/>
    </source>
</evidence>
<dbReference type="GO" id="GO:0071555">
    <property type="term" value="P:cell wall organization"/>
    <property type="evidence" value="ECO:0007669"/>
    <property type="project" value="UniProtKB-KW"/>
</dbReference>
<dbReference type="EC" id="3.4.16.4" evidence="5"/>
<dbReference type="PRINTS" id="PR00725">
    <property type="entry name" value="DADACBPTASE1"/>
</dbReference>
<keyword evidence="13" id="KW-0573">Peptidoglycan synthesis</keyword>
<keyword evidence="14" id="KW-0472">Membrane</keyword>
<dbReference type="Gene3D" id="2.60.410.10">
    <property type="entry name" value="D-Ala-D-Ala carboxypeptidase, C-terminal domain"/>
    <property type="match status" value="1"/>
</dbReference>
<dbReference type="GO" id="GO:0006508">
    <property type="term" value="P:proteolysis"/>
    <property type="evidence" value="ECO:0007669"/>
    <property type="project" value="UniProtKB-KW"/>
</dbReference>
<dbReference type="InterPro" id="IPR012907">
    <property type="entry name" value="Peptidase_S11_C"/>
</dbReference>
<evidence type="ECO:0000256" key="12">
    <source>
        <dbReference type="ARBA" id="ARBA00022960"/>
    </source>
</evidence>
<evidence type="ECO:0000256" key="3">
    <source>
        <dbReference type="ARBA" id="ARBA00004752"/>
    </source>
</evidence>
<dbReference type="GO" id="GO:0008658">
    <property type="term" value="F:penicillin binding"/>
    <property type="evidence" value="ECO:0007669"/>
    <property type="project" value="UniProtKB-ARBA"/>
</dbReference>
<evidence type="ECO:0000313" key="22">
    <source>
        <dbReference type="EMBL" id="OCA53868.1"/>
    </source>
</evidence>
<dbReference type="UniPathway" id="UPA00219"/>
<comment type="subcellular location">
    <subcellularLocation>
        <location evidence="2">Cell inner membrane</location>
        <topology evidence="2">Peripheral membrane protein</topology>
    </subcellularLocation>
</comment>
<comment type="pathway">
    <text evidence="3">Cell wall biogenesis; peptidoglycan biosynthesis.</text>
</comment>
<dbReference type="Pfam" id="PF00768">
    <property type="entry name" value="Peptidase_S11"/>
    <property type="match status" value="1"/>
</dbReference>
<feature type="domain" description="Peptidase S11 D-Ala-D-Ala carboxypeptidase A C-terminal" evidence="21">
    <location>
        <begin position="327"/>
        <end position="418"/>
    </location>
</feature>
<dbReference type="GO" id="GO:0008360">
    <property type="term" value="P:regulation of cell shape"/>
    <property type="evidence" value="ECO:0007669"/>
    <property type="project" value="UniProtKB-KW"/>
</dbReference>
<protein>
    <recommendedName>
        <fullName evidence="5">serine-type D-Ala-D-Ala carboxypeptidase</fullName>
        <ecNumber evidence="5">3.4.16.4</ecNumber>
    </recommendedName>
</protein>
<dbReference type="SUPFAM" id="SSF69189">
    <property type="entry name" value="Penicillin-binding protein associated domain"/>
    <property type="match status" value="1"/>
</dbReference>
<gene>
    <name evidence="22" type="primary">dacA</name>
    <name evidence="22" type="ORF">Phpb_02972</name>
</gene>
<dbReference type="PANTHER" id="PTHR21581">
    <property type="entry name" value="D-ALANYL-D-ALANINE CARBOXYPEPTIDASE"/>
    <property type="match status" value="1"/>
</dbReference>
<keyword evidence="8 22" id="KW-0121">Carboxypeptidase</keyword>
<feature type="active site" evidence="18">
    <location>
        <position position="174"/>
    </location>
</feature>
<dbReference type="FunFam" id="3.40.710.10:FF:000001">
    <property type="entry name" value="D-alanyl-D-alanine serine-type carboxypeptidase"/>
    <property type="match status" value="1"/>
</dbReference>
<sequence length="438" mass="48319">MSTRVLSKFGNVSIFFICYDVARYQPFLTDAVQPTMKYTTTSHFIKSAALGVALAISASAFADGNDVNLKTMIPGVPQIDAEAYILIDYNSGKVLAEMNADAHRDPASLTKMMTSYVIGQAIKSGKIHPNDMVTVGTDAWATGNPVFKGSSLMFLKPGDQVSVSMLSRGINLQSGNDACVAMADYVAGSQESFVNLMNGYVKSLGLKNTNFKTVHGLDAEGQYSSARDMALIGQALIRDVPEEYAIYKEKEFTYNNIRQTNRNGLLWDKSLNVDGIKTGHTSAAGYNLVASAMEGDMRLISAVLGGHTYKGRETESKKLLTWGFRFFETVAPLQANKEFASEPVWFGDNDRVQLGVDKDVYLTIPRGRLKDLKASYVMNNSELHAPLEKNQVVGTINFQLDGKTIEQRPLVVMNEVKEGGIFSRFIDYIKLLFHHWFG</sequence>
<accession>A0A1B8YFD2</accession>
<evidence type="ECO:0000256" key="18">
    <source>
        <dbReference type="PIRSR" id="PIRSR618044-1"/>
    </source>
</evidence>
<comment type="function">
    <text evidence="1">Removes C-terminal D-alanyl residues from sugar-peptide cell wall precursors.</text>
</comment>
<dbReference type="FunFam" id="2.60.410.10:FF:000001">
    <property type="entry name" value="D-alanyl-D-alanine carboxypeptidase dacA"/>
    <property type="match status" value="1"/>
</dbReference>
<comment type="caution">
    <text evidence="22">The sequence shown here is derived from an EMBL/GenBank/DDBJ whole genome shotgun (WGS) entry which is preliminary data.</text>
</comment>
<dbReference type="GO" id="GO:0042803">
    <property type="term" value="F:protein homodimerization activity"/>
    <property type="evidence" value="ECO:0007669"/>
    <property type="project" value="UniProtKB-ARBA"/>
</dbReference>
<evidence type="ECO:0000313" key="23">
    <source>
        <dbReference type="Proteomes" id="UP000092665"/>
    </source>
</evidence>
<proteinExistence type="inferred from homology"/>
<dbReference type="InterPro" id="IPR018044">
    <property type="entry name" value="Peptidase_S11"/>
</dbReference>
<keyword evidence="23" id="KW-1185">Reference proteome</keyword>
<evidence type="ECO:0000256" key="17">
    <source>
        <dbReference type="ARBA" id="ARBA00060592"/>
    </source>
</evidence>
<evidence type="ECO:0000256" key="13">
    <source>
        <dbReference type="ARBA" id="ARBA00022984"/>
    </source>
</evidence>
<dbReference type="PANTHER" id="PTHR21581:SF27">
    <property type="entry name" value="D-ALANYL-D-ALANINE CARBOXYPEPTIDASE DACA"/>
    <property type="match status" value="1"/>
</dbReference>
<keyword evidence="15" id="KW-0961">Cell wall biogenesis/degradation</keyword>
<evidence type="ECO:0000256" key="4">
    <source>
        <dbReference type="ARBA" id="ARBA00007164"/>
    </source>
</evidence>
<dbReference type="Pfam" id="PF07943">
    <property type="entry name" value="PBP5_C"/>
    <property type="match status" value="1"/>
</dbReference>
<feature type="active site" description="Acyl-ester intermediate" evidence="18">
    <location>
        <position position="108"/>
    </location>
</feature>
<feature type="binding site" evidence="19">
    <location>
        <position position="277"/>
    </location>
    <ligand>
        <name>substrate</name>
    </ligand>
</feature>
<dbReference type="InterPro" id="IPR001967">
    <property type="entry name" value="Peptidase_S11_N"/>
</dbReference>
<keyword evidence="11 22" id="KW-0378">Hydrolase</keyword>
<evidence type="ECO:0000256" key="7">
    <source>
        <dbReference type="ARBA" id="ARBA00022519"/>
    </source>
</evidence>
<evidence type="ECO:0000256" key="1">
    <source>
        <dbReference type="ARBA" id="ARBA00003217"/>
    </source>
</evidence>
<evidence type="ECO:0000256" key="16">
    <source>
        <dbReference type="ARBA" id="ARBA00034000"/>
    </source>
</evidence>
<dbReference type="InterPro" id="IPR015956">
    <property type="entry name" value="Peniciliin-bd_prot_C_sf"/>
</dbReference>
<dbReference type="Proteomes" id="UP000092665">
    <property type="component" value="Unassembled WGS sequence"/>
</dbReference>
<keyword evidence="6" id="KW-1003">Cell membrane</keyword>
<keyword evidence="7" id="KW-0997">Cell inner membrane</keyword>
<keyword evidence="9" id="KW-0645">Protease</keyword>
<evidence type="ECO:0000256" key="15">
    <source>
        <dbReference type="ARBA" id="ARBA00023316"/>
    </source>
</evidence>
<dbReference type="SMART" id="SM00936">
    <property type="entry name" value="PBP5_C"/>
    <property type="match status" value="1"/>
</dbReference>
<dbReference type="AlphaFoldDB" id="A0A1B8YFD2"/>
<evidence type="ECO:0000256" key="9">
    <source>
        <dbReference type="ARBA" id="ARBA00022670"/>
    </source>
</evidence>
<evidence type="ECO:0000256" key="6">
    <source>
        <dbReference type="ARBA" id="ARBA00022475"/>
    </source>
</evidence>
<dbReference type="GO" id="GO:0009002">
    <property type="term" value="F:serine-type D-Ala-D-Ala carboxypeptidase activity"/>
    <property type="evidence" value="ECO:0007669"/>
    <property type="project" value="UniProtKB-EC"/>
</dbReference>
<dbReference type="GO" id="GO:0005886">
    <property type="term" value="C:plasma membrane"/>
    <property type="evidence" value="ECO:0007669"/>
    <property type="project" value="UniProtKB-SubCell"/>
</dbReference>
<dbReference type="PATRIC" id="fig|29488.15.peg.3273"/>
<evidence type="ECO:0000256" key="20">
    <source>
        <dbReference type="RuleBase" id="RU004016"/>
    </source>
</evidence>
<dbReference type="Gene3D" id="3.40.710.10">
    <property type="entry name" value="DD-peptidase/beta-lactamase superfamily"/>
    <property type="match status" value="1"/>
</dbReference>
<name>A0A1B8YFD2_9GAMM</name>
<reference evidence="23" key="1">
    <citation type="submission" date="2015-11" db="EMBL/GenBank/DDBJ databases">
        <authorList>
            <person name="Tobias N.J."/>
            <person name="Mishra B."/>
            <person name="Gupta D.K."/>
            <person name="Thines M."/>
            <person name="Stinear T.P."/>
            <person name="Bode H.B."/>
        </authorList>
    </citation>
    <scope>NUCLEOTIDE SEQUENCE [LARGE SCALE GENOMIC DNA]</scope>
    <source>
        <strain evidence="23">PB45.5</strain>
    </source>
</reference>
<dbReference type="SUPFAM" id="SSF56601">
    <property type="entry name" value="beta-lactamase/transpeptidase-like"/>
    <property type="match status" value="1"/>
</dbReference>
<evidence type="ECO:0000259" key="21">
    <source>
        <dbReference type="SMART" id="SM00936"/>
    </source>
</evidence>
<keyword evidence="12" id="KW-0133">Cell shape</keyword>
<feature type="active site" description="Proton acceptor" evidence="18">
    <location>
        <position position="111"/>
    </location>
</feature>
<organism evidence="22 23">
    <name type="scientific">Photorhabdus namnaonensis</name>
    <dbReference type="NCBI Taxonomy" id="1851568"/>
    <lineage>
        <taxon>Bacteria</taxon>
        <taxon>Pseudomonadati</taxon>
        <taxon>Pseudomonadota</taxon>
        <taxon>Gammaproteobacteria</taxon>
        <taxon>Enterobacterales</taxon>
        <taxon>Morganellaceae</taxon>
        <taxon>Photorhabdus</taxon>
    </lineage>
</organism>
<dbReference type="GO" id="GO:0009252">
    <property type="term" value="P:peptidoglycan biosynthetic process"/>
    <property type="evidence" value="ECO:0007669"/>
    <property type="project" value="UniProtKB-UniPathway"/>
</dbReference>
<dbReference type="InterPro" id="IPR012338">
    <property type="entry name" value="Beta-lactam/transpept-like"/>
</dbReference>
<evidence type="ECO:0000256" key="10">
    <source>
        <dbReference type="ARBA" id="ARBA00022729"/>
    </source>
</evidence>
<evidence type="ECO:0000256" key="14">
    <source>
        <dbReference type="ARBA" id="ARBA00023136"/>
    </source>
</evidence>
<comment type="catalytic activity">
    <reaction evidence="16">
        <text>Preferential cleavage: (Ac)2-L-Lys-D-Ala-|-D-Ala. Also transpeptidation of peptidyl-alanyl moieties that are N-acyl substituents of D-alanine.</text>
        <dbReference type="EC" id="3.4.16.4"/>
    </reaction>
</comment>
<evidence type="ECO:0000256" key="11">
    <source>
        <dbReference type="ARBA" id="ARBA00022801"/>
    </source>
</evidence>
<evidence type="ECO:0000256" key="8">
    <source>
        <dbReference type="ARBA" id="ARBA00022645"/>
    </source>
</evidence>
<comment type="pathway">
    <text evidence="17">Glycan biosynthesis.</text>
</comment>
<dbReference type="EMBL" id="LOIC01000077">
    <property type="protein sequence ID" value="OCA53868.1"/>
    <property type="molecule type" value="Genomic_DNA"/>
</dbReference>
<dbReference type="GO" id="GO:0030288">
    <property type="term" value="C:outer membrane-bounded periplasmic space"/>
    <property type="evidence" value="ECO:0007669"/>
    <property type="project" value="UniProtKB-ARBA"/>
</dbReference>
<comment type="similarity">
    <text evidence="4 20">Belongs to the peptidase S11 family.</text>
</comment>
<dbReference type="NCBIfam" id="NF008059">
    <property type="entry name" value="PRK10793.1"/>
    <property type="match status" value="1"/>
</dbReference>
<dbReference type="InterPro" id="IPR037167">
    <property type="entry name" value="Peptidase_S11_C_sf"/>
</dbReference>
<evidence type="ECO:0000256" key="19">
    <source>
        <dbReference type="PIRSR" id="PIRSR618044-2"/>
    </source>
</evidence>